<gene>
    <name evidence="2" type="ORF">FHS83_002350</name>
</gene>
<dbReference type="AlphaFoldDB" id="A0A846N1C6"/>
<sequence length="102" mass="10428">MTKFKSVVAGVAALTAFSMAAPAAGLAEAFTKCVDKFANPKTEATVMLECNAADGKVSDCKVVENSTTVAGFDKAAICVADSLPIGSKTGTIRVPVKFNPRG</sequence>
<dbReference type="EMBL" id="JAASRM010000001">
    <property type="protein sequence ID" value="NIK89032.1"/>
    <property type="molecule type" value="Genomic_DNA"/>
</dbReference>
<dbReference type="RefSeq" id="WP_167083154.1">
    <property type="nucleotide sequence ID" value="NZ_BAAADC010000001.1"/>
</dbReference>
<protein>
    <recommendedName>
        <fullName evidence="4">TonB C-terminal domain-containing protein</fullName>
    </recommendedName>
</protein>
<evidence type="ECO:0000256" key="1">
    <source>
        <dbReference type="SAM" id="SignalP"/>
    </source>
</evidence>
<comment type="caution">
    <text evidence="2">The sequence shown here is derived from an EMBL/GenBank/DDBJ whole genome shotgun (WGS) entry which is preliminary data.</text>
</comment>
<dbReference type="Proteomes" id="UP000570514">
    <property type="component" value="Unassembled WGS sequence"/>
</dbReference>
<evidence type="ECO:0008006" key="4">
    <source>
        <dbReference type="Google" id="ProtNLM"/>
    </source>
</evidence>
<proteinExistence type="predicted"/>
<organism evidence="2 3">
    <name type="scientific">Rhizomicrobium palustre</name>
    <dbReference type="NCBI Taxonomy" id="189966"/>
    <lineage>
        <taxon>Bacteria</taxon>
        <taxon>Pseudomonadati</taxon>
        <taxon>Pseudomonadota</taxon>
        <taxon>Alphaproteobacteria</taxon>
        <taxon>Micropepsales</taxon>
        <taxon>Micropepsaceae</taxon>
        <taxon>Rhizomicrobium</taxon>
    </lineage>
</organism>
<reference evidence="2 3" key="1">
    <citation type="submission" date="2020-03" db="EMBL/GenBank/DDBJ databases">
        <title>Genomic Encyclopedia of Type Strains, Phase IV (KMG-IV): sequencing the most valuable type-strain genomes for metagenomic binning, comparative biology and taxonomic classification.</title>
        <authorList>
            <person name="Goeker M."/>
        </authorList>
    </citation>
    <scope>NUCLEOTIDE SEQUENCE [LARGE SCALE GENOMIC DNA]</scope>
    <source>
        <strain evidence="2 3">DSM 19867</strain>
    </source>
</reference>
<accession>A0A846N1C6</accession>
<name>A0A846N1C6_9PROT</name>
<feature type="chain" id="PRO_5032911220" description="TonB C-terminal domain-containing protein" evidence="1">
    <location>
        <begin position="21"/>
        <end position="102"/>
    </location>
</feature>
<keyword evidence="3" id="KW-1185">Reference proteome</keyword>
<keyword evidence="1" id="KW-0732">Signal</keyword>
<feature type="signal peptide" evidence="1">
    <location>
        <begin position="1"/>
        <end position="20"/>
    </location>
</feature>
<evidence type="ECO:0000313" key="2">
    <source>
        <dbReference type="EMBL" id="NIK89032.1"/>
    </source>
</evidence>
<evidence type="ECO:0000313" key="3">
    <source>
        <dbReference type="Proteomes" id="UP000570514"/>
    </source>
</evidence>